<keyword evidence="8 11" id="KW-0067">ATP-binding</keyword>
<evidence type="ECO:0000256" key="6">
    <source>
        <dbReference type="ARBA" id="ARBA00022741"/>
    </source>
</evidence>
<proteinExistence type="inferred from homology"/>
<dbReference type="OrthoDB" id="9800332at2"/>
<feature type="binding site" evidence="11">
    <location>
        <position position="15"/>
    </location>
    <ligand>
        <name>Mg(2+)</name>
        <dbReference type="ChEBI" id="CHEBI:18420"/>
    </ligand>
</feature>
<dbReference type="PRINTS" id="PR01100">
    <property type="entry name" value="SHIKIMTKNASE"/>
</dbReference>
<accession>A0A516KGQ3</accession>
<name>A0A516KGQ3_9BACI</name>
<dbReference type="PROSITE" id="PS01128">
    <property type="entry name" value="SHIKIMATE_KINASE"/>
    <property type="match status" value="1"/>
</dbReference>
<comment type="pathway">
    <text evidence="1 11">Metabolic intermediate biosynthesis; chorismate biosynthesis; chorismate from D-erythrose 4-phosphate and phosphoenolpyruvate: step 5/7.</text>
</comment>
<dbReference type="PANTHER" id="PTHR21087">
    <property type="entry name" value="SHIKIMATE KINASE"/>
    <property type="match status" value="1"/>
</dbReference>
<dbReference type="KEGG" id="aqt:FN924_10540"/>
<evidence type="ECO:0000256" key="4">
    <source>
        <dbReference type="ARBA" id="ARBA00022605"/>
    </source>
</evidence>
<comment type="catalytic activity">
    <reaction evidence="10 11">
        <text>shikimate + ATP = 3-phosphoshikimate + ADP + H(+)</text>
        <dbReference type="Rhea" id="RHEA:13121"/>
        <dbReference type="ChEBI" id="CHEBI:15378"/>
        <dbReference type="ChEBI" id="CHEBI:30616"/>
        <dbReference type="ChEBI" id="CHEBI:36208"/>
        <dbReference type="ChEBI" id="CHEBI:145989"/>
        <dbReference type="ChEBI" id="CHEBI:456216"/>
        <dbReference type="EC" id="2.7.1.71"/>
    </reaction>
</comment>
<keyword evidence="13" id="KW-1185">Reference proteome</keyword>
<dbReference type="InterPro" id="IPR027417">
    <property type="entry name" value="P-loop_NTPase"/>
</dbReference>
<evidence type="ECO:0000256" key="1">
    <source>
        <dbReference type="ARBA" id="ARBA00004842"/>
    </source>
</evidence>
<dbReference type="Gene3D" id="3.40.50.300">
    <property type="entry name" value="P-loop containing nucleotide triphosphate hydrolases"/>
    <property type="match status" value="1"/>
</dbReference>
<evidence type="ECO:0000256" key="9">
    <source>
        <dbReference type="ARBA" id="ARBA00023141"/>
    </source>
</evidence>
<dbReference type="GO" id="GO:0000287">
    <property type="term" value="F:magnesium ion binding"/>
    <property type="evidence" value="ECO:0007669"/>
    <property type="project" value="UniProtKB-UniRule"/>
</dbReference>
<keyword evidence="11" id="KW-0479">Metal-binding</keyword>
<sequence length="168" mass="19191">MQSVFLIGFMGSGKSSVCTCLADRLKWKAKDTDHEIELYYEETIPQIFATKGEDVFRTYESHILKQMPITNTVIATGGGIIGKAPNREWMKKHGIVIYLHASWNEIKRRLADDTQRPLWKDTIAVQALFKSRLPLYEETSHYQIQTDQKTVDAITEEIISLINTSING</sequence>
<keyword evidence="5 11" id="KW-0808">Transferase</keyword>
<dbReference type="GO" id="GO:0009073">
    <property type="term" value="P:aromatic amino acid family biosynthetic process"/>
    <property type="evidence" value="ECO:0007669"/>
    <property type="project" value="UniProtKB-KW"/>
</dbReference>
<feature type="binding site" evidence="11">
    <location>
        <position position="57"/>
    </location>
    <ligand>
        <name>substrate</name>
    </ligand>
</feature>
<evidence type="ECO:0000256" key="5">
    <source>
        <dbReference type="ARBA" id="ARBA00022679"/>
    </source>
</evidence>
<dbReference type="InterPro" id="IPR000623">
    <property type="entry name" value="Shikimate_kinase/TSH1"/>
</dbReference>
<keyword evidence="6 11" id="KW-0547">Nucleotide-binding</keyword>
<dbReference type="AlphaFoldDB" id="A0A516KGQ3"/>
<feature type="binding site" evidence="11">
    <location>
        <position position="78"/>
    </location>
    <ligand>
        <name>substrate</name>
    </ligand>
</feature>
<evidence type="ECO:0000313" key="12">
    <source>
        <dbReference type="EMBL" id="QDP40588.1"/>
    </source>
</evidence>
<dbReference type="EMBL" id="CP041666">
    <property type="protein sequence ID" value="QDP40588.1"/>
    <property type="molecule type" value="Genomic_DNA"/>
</dbReference>
<dbReference type="GO" id="GO:0008652">
    <property type="term" value="P:amino acid biosynthetic process"/>
    <property type="evidence" value="ECO:0007669"/>
    <property type="project" value="UniProtKB-KW"/>
</dbReference>
<dbReference type="GO" id="GO:0009423">
    <property type="term" value="P:chorismate biosynthetic process"/>
    <property type="evidence" value="ECO:0007669"/>
    <property type="project" value="UniProtKB-UniRule"/>
</dbReference>
<comment type="cofactor">
    <cofactor evidence="11">
        <name>Mg(2+)</name>
        <dbReference type="ChEBI" id="CHEBI:18420"/>
    </cofactor>
    <text evidence="11">Binds 1 Mg(2+) ion per subunit.</text>
</comment>
<dbReference type="SUPFAM" id="SSF52540">
    <property type="entry name" value="P-loop containing nucleoside triphosphate hydrolases"/>
    <property type="match status" value="1"/>
</dbReference>
<dbReference type="GO" id="GO:0005829">
    <property type="term" value="C:cytosol"/>
    <property type="evidence" value="ECO:0007669"/>
    <property type="project" value="TreeGrafter"/>
</dbReference>
<dbReference type="Proteomes" id="UP000315215">
    <property type="component" value="Chromosome"/>
</dbReference>
<reference evidence="12 13" key="1">
    <citation type="submission" date="2019-07" db="EMBL/GenBank/DDBJ databases">
        <authorList>
            <person name="Li J."/>
        </authorList>
    </citation>
    <scope>NUCLEOTIDE SEQUENCE [LARGE SCALE GENOMIC DNA]</scope>
    <source>
        <strain evidence="12 13">TKL69</strain>
    </source>
</reference>
<keyword evidence="9 11" id="KW-0057">Aromatic amino acid biosynthesis</keyword>
<comment type="subunit">
    <text evidence="11">Monomer.</text>
</comment>
<keyword evidence="11" id="KW-0963">Cytoplasm</keyword>
<gene>
    <name evidence="11" type="primary">aroK</name>
    <name evidence="12" type="ORF">FN924_10540</name>
</gene>
<dbReference type="EC" id="2.7.1.71" evidence="3 11"/>
<dbReference type="CDD" id="cd00464">
    <property type="entry name" value="SK"/>
    <property type="match status" value="1"/>
</dbReference>
<dbReference type="UniPathway" id="UPA00053">
    <property type="reaction ID" value="UER00088"/>
</dbReference>
<comment type="similarity">
    <text evidence="2 11">Belongs to the shikimate kinase family.</text>
</comment>
<comment type="subcellular location">
    <subcellularLocation>
        <location evidence="11">Cytoplasm</location>
    </subcellularLocation>
</comment>
<evidence type="ECO:0000256" key="2">
    <source>
        <dbReference type="ARBA" id="ARBA00006997"/>
    </source>
</evidence>
<feature type="binding site" evidence="11">
    <location>
        <position position="116"/>
    </location>
    <ligand>
        <name>ATP</name>
        <dbReference type="ChEBI" id="CHEBI:30616"/>
    </ligand>
</feature>
<dbReference type="Pfam" id="PF01202">
    <property type="entry name" value="SKI"/>
    <property type="match status" value="1"/>
</dbReference>
<dbReference type="InterPro" id="IPR031322">
    <property type="entry name" value="Shikimate/glucono_kinase"/>
</dbReference>
<evidence type="ECO:0000256" key="8">
    <source>
        <dbReference type="ARBA" id="ARBA00022840"/>
    </source>
</evidence>
<keyword evidence="4 11" id="KW-0028">Amino-acid biosynthesis</keyword>
<dbReference type="GO" id="GO:0005524">
    <property type="term" value="F:ATP binding"/>
    <property type="evidence" value="ECO:0007669"/>
    <property type="project" value="UniProtKB-UniRule"/>
</dbReference>
<comment type="caution">
    <text evidence="11">Lacks conserved residue(s) required for the propagation of feature annotation.</text>
</comment>
<feature type="binding site" evidence="11">
    <location>
        <position position="132"/>
    </location>
    <ligand>
        <name>substrate</name>
    </ligand>
</feature>
<keyword evidence="7 11" id="KW-0418">Kinase</keyword>
<dbReference type="PANTHER" id="PTHR21087:SF16">
    <property type="entry name" value="SHIKIMATE KINASE 1, CHLOROPLASTIC"/>
    <property type="match status" value="1"/>
</dbReference>
<feature type="binding site" evidence="11">
    <location>
        <begin position="11"/>
        <end position="16"/>
    </location>
    <ligand>
        <name>ATP</name>
        <dbReference type="ChEBI" id="CHEBI:30616"/>
    </ligand>
</feature>
<comment type="function">
    <text evidence="11">Catalyzes the specific phosphorylation of the 3-hydroxyl group of shikimic acid using ATP as a cosubstrate.</text>
</comment>
<organism evidence="12 13">
    <name type="scientific">Radiobacillus deserti</name>
    <dbReference type="NCBI Taxonomy" id="2594883"/>
    <lineage>
        <taxon>Bacteria</taxon>
        <taxon>Bacillati</taxon>
        <taxon>Bacillota</taxon>
        <taxon>Bacilli</taxon>
        <taxon>Bacillales</taxon>
        <taxon>Bacillaceae</taxon>
        <taxon>Radiobacillus</taxon>
    </lineage>
</organism>
<dbReference type="InterPro" id="IPR023000">
    <property type="entry name" value="Shikimate_kinase_CS"/>
</dbReference>
<dbReference type="RefSeq" id="WP_143894306.1">
    <property type="nucleotide sequence ID" value="NZ_CP041666.1"/>
</dbReference>
<protein>
    <recommendedName>
        <fullName evidence="3 11">Shikimate kinase</fullName>
        <shortName evidence="11">SK</shortName>
        <ecNumber evidence="3 11">2.7.1.71</ecNumber>
    </recommendedName>
</protein>
<evidence type="ECO:0000256" key="11">
    <source>
        <dbReference type="HAMAP-Rule" id="MF_00109"/>
    </source>
</evidence>
<evidence type="ECO:0000256" key="7">
    <source>
        <dbReference type="ARBA" id="ARBA00022777"/>
    </source>
</evidence>
<evidence type="ECO:0000256" key="3">
    <source>
        <dbReference type="ARBA" id="ARBA00012154"/>
    </source>
</evidence>
<evidence type="ECO:0000256" key="10">
    <source>
        <dbReference type="ARBA" id="ARBA00048567"/>
    </source>
</evidence>
<keyword evidence="11" id="KW-0460">Magnesium</keyword>
<evidence type="ECO:0000313" key="13">
    <source>
        <dbReference type="Proteomes" id="UP000315215"/>
    </source>
</evidence>
<dbReference type="HAMAP" id="MF_00109">
    <property type="entry name" value="Shikimate_kinase"/>
    <property type="match status" value="1"/>
</dbReference>
<feature type="binding site" evidence="11">
    <location>
        <position position="33"/>
    </location>
    <ligand>
        <name>substrate</name>
    </ligand>
</feature>
<dbReference type="GO" id="GO:0004765">
    <property type="term" value="F:shikimate kinase activity"/>
    <property type="evidence" value="ECO:0007669"/>
    <property type="project" value="UniProtKB-UniRule"/>
</dbReference>